<keyword evidence="5" id="KW-1185">Reference proteome</keyword>
<organism evidence="4 5">
    <name type="scientific">Streptomyces ramulosus</name>
    <dbReference type="NCBI Taxonomy" id="47762"/>
    <lineage>
        <taxon>Bacteria</taxon>
        <taxon>Bacillati</taxon>
        <taxon>Actinomycetota</taxon>
        <taxon>Actinomycetes</taxon>
        <taxon>Kitasatosporales</taxon>
        <taxon>Streptomycetaceae</taxon>
        <taxon>Streptomyces</taxon>
    </lineage>
</organism>
<comment type="caution">
    <text evidence="4">The sequence shown here is derived from an EMBL/GenBank/DDBJ whole genome shotgun (WGS) entry which is preliminary data.</text>
</comment>
<dbReference type="RefSeq" id="WP_345085243.1">
    <property type="nucleotide sequence ID" value="NZ_BAAAWG010000008.1"/>
</dbReference>
<feature type="coiled-coil region" evidence="1">
    <location>
        <begin position="301"/>
        <end position="328"/>
    </location>
</feature>
<feature type="compositionally biased region" description="Low complexity" evidence="2">
    <location>
        <begin position="459"/>
        <end position="469"/>
    </location>
</feature>
<dbReference type="SUPFAM" id="SSF52009">
    <property type="entry name" value="Phosphohistidine domain"/>
    <property type="match status" value="1"/>
</dbReference>
<accession>A0ABW1FUI1</accession>
<dbReference type="InterPro" id="IPR008279">
    <property type="entry name" value="PEP-util_enz_mobile_dom"/>
</dbReference>
<evidence type="ECO:0000256" key="1">
    <source>
        <dbReference type="SAM" id="Coils"/>
    </source>
</evidence>
<protein>
    <submittedName>
        <fullName evidence="4">PEP-utilizing enzyme</fullName>
    </submittedName>
</protein>
<evidence type="ECO:0000256" key="2">
    <source>
        <dbReference type="SAM" id="MobiDB-lite"/>
    </source>
</evidence>
<evidence type="ECO:0000313" key="4">
    <source>
        <dbReference type="EMBL" id="MFC5897535.1"/>
    </source>
</evidence>
<reference evidence="5" key="1">
    <citation type="journal article" date="2019" name="Int. J. Syst. Evol. Microbiol.">
        <title>The Global Catalogue of Microorganisms (GCM) 10K type strain sequencing project: providing services to taxonomists for standard genome sequencing and annotation.</title>
        <authorList>
            <consortium name="The Broad Institute Genomics Platform"/>
            <consortium name="The Broad Institute Genome Sequencing Center for Infectious Disease"/>
            <person name="Wu L."/>
            <person name="Ma J."/>
        </authorList>
    </citation>
    <scope>NUCLEOTIDE SEQUENCE [LARGE SCALE GENOMIC DNA]</scope>
    <source>
        <strain evidence="5">CGMCC 1.15809</strain>
    </source>
</reference>
<proteinExistence type="predicted"/>
<feature type="domain" description="PEP-utilising enzyme mobile" evidence="3">
    <location>
        <begin position="489"/>
        <end position="559"/>
    </location>
</feature>
<dbReference type="Pfam" id="PF00391">
    <property type="entry name" value="PEP-utilizers"/>
    <property type="match status" value="1"/>
</dbReference>
<feature type="region of interest" description="Disordered" evidence="2">
    <location>
        <begin position="449"/>
        <end position="469"/>
    </location>
</feature>
<gene>
    <name evidence="4" type="ORF">ACFP3M_32505</name>
</gene>
<dbReference type="PANTHER" id="PTHR43615">
    <property type="entry name" value="PHOSPHOENOLPYRUVATE SYNTHASE-RELATED"/>
    <property type="match status" value="1"/>
</dbReference>
<dbReference type="InterPro" id="IPR051549">
    <property type="entry name" value="PEP_Utilizing_Enz"/>
</dbReference>
<dbReference type="Gene3D" id="3.50.30.10">
    <property type="entry name" value="Phosphohistidine domain"/>
    <property type="match status" value="1"/>
</dbReference>
<keyword evidence="1" id="KW-0175">Coiled coil</keyword>
<dbReference type="PANTHER" id="PTHR43615:SF1">
    <property type="entry name" value="PPDK_N DOMAIN-CONTAINING PROTEIN"/>
    <property type="match status" value="1"/>
</dbReference>
<dbReference type="EMBL" id="JBHSPW010000024">
    <property type="protein sequence ID" value="MFC5897535.1"/>
    <property type="molecule type" value="Genomic_DNA"/>
</dbReference>
<dbReference type="Proteomes" id="UP001596241">
    <property type="component" value="Unassembled WGS sequence"/>
</dbReference>
<evidence type="ECO:0000259" key="3">
    <source>
        <dbReference type="Pfam" id="PF00391"/>
    </source>
</evidence>
<evidence type="ECO:0000313" key="5">
    <source>
        <dbReference type="Proteomes" id="UP001596241"/>
    </source>
</evidence>
<sequence>MTHQHNKDNAGEDFPVSWRDPADTKAAWELHRNQHNPSGQVAPLEFDLYLRWALEGIGYACEQFGRPVTGVRALLLNTYPYYYNVPADVDAEEARRMHLASDGVIEHRAMELERDWAEDFLPRIKALLAEMEVPDLSALSDGGLADHLAALQGLMAELWRIHFLIDFPSHVAVSDFEELYRSLFSVEEGDGDRFGAYRLLGGVPNLTVEGAQELWRLSRRAADLPEVRQVLAETESAKVPLALKQFPQGQAFLEELRAYLDVYGRRGDDISPIMPSRVEDPTPALHGIKAYLDQPESAAPAAGAQRALAEAESALQEARAQLASFPRQVAELFEQLLAAARTGTALGEDHAYYIDYGATYLVRRAALEAGRRLAARGGLEAPDEVFRLYLEELVAALRDPRAQPRELVTRRIAEAEHFSGVTPPPLLGEATPTPPPAEGWLERLTGSYEGESESGTAVPGTLTGSPGSPGTVRGVVRILASMAEADRLAPGEILVAEATSSTWTPLFAVAAAVVTDVGGVLSHSAVVAREYGIPAVVGAAGATAALRDGQQVEVDGDHGVIRIIEADGR</sequence>
<dbReference type="InterPro" id="IPR036637">
    <property type="entry name" value="Phosphohistidine_dom_sf"/>
</dbReference>
<name>A0ABW1FUI1_9ACTN</name>